<dbReference type="SUPFAM" id="SSF53850">
    <property type="entry name" value="Periplasmic binding protein-like II"/>
    <property type="match status" value="1"/>
</dbReference>
<dbReference type="PROSITE" id="PS50931">
    <property type="entry name" value="HTH_LYSR"/>
    <property type="match status" value="1"/>
</dbReference>
<gene>
    <name evidence="6" type="ORF">EIZ48_05105</name>
</gene>
<evidence type="ECO:0000313" key="7">
    <source>
        <dbReference type="Proteomes" id="UP000738517"/>
    </source>
</evidence>
<evidence type="ECO:0000259" key="5">
    <source>
        <dbReference type="PROSITE" id="PS50931"/>
    </source>
</evidence>
<keyword evidence="4" id="KW-0804">Transcription</keyword>
<organism evidence="6 7">
    <name type="scientific">Photobacterium alginatilyticum</name>
    <dbReference type="NCBI Taxonomy" id="1775171"/>
    <lineage>
        <taxon>Bacteria</taxon>
        <taxon>Pseudomonadati</taxon>
        <taxon>Pseudomonadota</taxon>
        <taxon>Gammaproteobacteria</taxon>
        <taxon>Vibrionales</taxon>
        <taxon>Vibrionaceae</taxon>
        <taxon>Photobacterium</taxon>
    </lineage>
</organism>
<comment type="similarity">
    <text evidence="1">Belongs to the LysR transcriptional regulatory family.</text>
</comment>
<protein>
    <submittedName>
        <fullName evidence="6">LysR family transcriptional regulator</fullName>
    </submittedName>
</protein>
<proteinExistence type="inferred from homology"/>
<accession>A0ABW9YFF7</accession>
<dbReference type="Gene3D" id="3.40.190.290">
    <property type="match status" value="1"/>
</dbReference>
<keyword evidence="3" id="KW-0238">DNA-binding</keyword>
<dbReference type="InterPro" id="IPR005119">
    <property type="entry name" value="LysR_subst-bd"/>
</dbReference>
<keyword evidence="2" id="KW-0805">Transcription regulation</keyword>
<keyword evidence="7" id="KW-1185">Reference proteome</keyword>
<dbReference type="Pfam" id="PF00126">
    <property type="entry name" value="HTH_1"/>
    <property type="match status" value="1"/>
</dbReference>
<dbReference type="PANTHER" id="PTHR30537">
    <property type="entry name" value="HTH-TYPE TRANSCRIPTIONAL REGULATOR"/>
    <property type="match status" value="1"/>
</dbReference>
<evidence type="ECO:0000256" key="1">
    <source>
        <dbReference type="ARBA" id="ARBA00009437"/>
    </source>
</evidence>
<dbReference type="SUPFAM" id="SSF46785">
    <property type="entry name" value="Winged helix' DNA-binding domain"/>
    <property type="match status" value="1"/>
</dbReference>
<evidence type="ECO:0000256" key="2">
    <source>
        <dbReference type="ARBA" id="ARBA00023015"/>
    </source>
</evidence>
<dbReference type="EMBL" id="RSEJ01000003">
    <property type="protein sequence ID" value="NBI51949.1"/>
    <property type="molecule type" value="Genomic_DNA"/>
</dbReference>
<dbReference type="Gene3D" id="1.10.10.10">
    <property type="entry name" value="Winged helix-like DNA-binding domain superfamily/Winged helix DNA-binding domain"/>
    <property type="match status" value="1"/>
</dbReference>
<evidence type="ECO:0000256" key="3">
    <source>
        <dbReference type="ARBA" id="ARBA00023125"/>
    </source>
</evidence>
<name>A0ABW9YFF7_9GAMM</name>
<dbReference type="InterPro" id="IPR000847">
    <property type="entry name" value="LysR_HTH_N"/>
</dbReference>
<dbReference type="InterPro" id="IPR036390">
    <property type="entry name" value="WH_DNA-bd_sf"/>
</dbReference>
<dbReference type="PANTHER" id="PTHR30537:SF5">
    <property type="entry name" value="HTH-TYPE TRANSCRIPTIONAL ACTIVATOR TTDR-RELATED"/>
    <property type="match status" value="1"/>
</dbReference>
<comment type="caution">
    <text evidence="6">The sequence shown here is derived from an EMBL/GenBank/DDBJ whole genome shotgun (WGS) entry which is preliminary data.</text>
</comment>
<dbReference type="Pfam" id="PF03466">
    <property type="entry name" value="LysR_substrate"/>
    <property type="match status" value="1"/>
</dbReference>
<reference evidence="6 7" key="1">
    <citation type="journal article" date="2017" name="Int. J. Syst. Evol. Microbiol.">
        <title>Photobacterium alginatilyticum sp. nov., a marine bacterium isolated from bottom seawater.</title>
        <authorList>
            <person name="Wang X."/>
            <person name="Wang Y."/>
            <person name="Yang X."/>
            <person name="Sun H."/>
            <person name="Li B."/>
            <person name="Zhang X.H."/>
        </authorList>
    </citation>
    <scope>NUCLEOTIDE SEQUENCE [LARGE SCALE GENOMIC DNA]</scope>
    <source>
        <strain evidence="6 7">P03D4</strain>
    </source>
</reference>
<dbReference type="PRINTS" id="PR00039">
    <property type="entry name" value="HTHLYSR"/>
</dbReference>
<evidence type="ECO:0000256" key="4">
    <source>
        <dbReference type="ARBA" id="ARBA00023163"/>
    </source>
</evidence>
<feature type="domain" description="HTH lysR-type" evidence="5">
    <location>
        <begin position="1"/>
        <end position="59"/>
    </location>
</feature>
<dbReference type="CDD" id="cd08471">
    <property type="entry name" value="PBP2_CrgA_like_2"/>
    <property type="match status" value="1"/>
</dbReference>
<evidence type="ECO:0000313" key="6">
    <source>
        <dbReference type="EMBL" id="NBI51949.1"/>
    </source>
</evidence>
<dbReference type="Proteomes" id="UP000738517">
    <property type="component" value="Unassembled WGS sequence"/>
</dbReference>
<dbReference type="RefSeq" id="WP_160648993.1">
    <property type="nucleotide sequence ID" value="NZ_RSEJ01000003.1"/>
</dbReference>
<dbReference type="InterPro" id="IPR036388">
    <property type="entry name" value="WH-like_DNA-bd_sf"/>
</dbReference>
<dbReference type="InterPro" id="IPR058163">
    <property type="entry name" value="LysR-type_TF_proteobact-type"/>
</dbReference>
<sequence length="303" mass="33440">MDRFHQMQVFQAVAEEEGFAAAARRLQMSPPAVTRTVAALEDRLGVKLLNRTTRYVRTTEAGERYLEDARRLLAEVEAADEAAAGINAEPRGHLAVTAPVLFGRMFVMPGIVEYLQRYPEMKVDATFLDRVVSLVEEGLDVGVRIGELPDSNMRALRVGTVRMVVVASPAYLERYGEPAIPSELQHHAVIASSAGNFSIGWRFTSPRGELSIRLQPRLTVTTNDAAIEAAVQGLGITRVLSYQVASHIADGSLKVLLSEHELKPRPVHIVHREGLYASVKVRAFIDLLAQRLRSDAALNEPER</sequence>